<reference evidence="5 6" key="1">
    <citation type="submission" date="2018-10" db="EMBL/GenBank/DDBJ databases">
        <title>Genomic Encyclopedia of Archaeal and Bacterial Type Strains, Phase II (KMG-II): from individual species to whole genera.</title>
        <authorList>
            <person name="Goeker M."/>
        </authorList>
    </citation>
    <scope>NUCLEOTIDE SEQUENCE [LARGE SCALE GENOMIC DNA]</scope>
    <source>
        <strain evidence="5 6">DSM 23424</strain>
    </source>
</reference>
<evidence type="ECO:0000256" key="1">
    <source>
        <dbReference type="ARBA" id="ARBA00022729"/>
    </source>
</evidence>
<dbReference type="Gene3D" id="2.130.10.10">
    <property type="entry name" value="YVTN repeat-like/Quinoprotein amine dehydrogenase"/>
    <property type="match status" value="3"/>
</dbReference>
<dbReference type="Pfam" id="PF15902">
    <property type="entry name" value="Sortilin-Vps10"/>
    <property type="match status" value="1"/>
</dbReference>
<dbReference type="GO" id="GO:0010411">
    <property type="term" value="P:xyloglucan metabolic process"/>
    <property type="evidence" value="ECO:0007669"/>
    <property type="project" value="TreeGrafter"/>
</dbReference>
<keyword evidence="6" id="KW-1185">Reference proteome</keyword>
<dbReference type="Pfam" id="PF18962">
    <property type="entry name" value="Por_Secre_tail"/>
    <property type="match status" value="1"/>
</dbReference>
<feature type="domain" description="HYR" evidence="4">
    <location>
        <begin position="888"/>
        <end position="970"/>
    </location>
</feature>
<dbReference type="OrthoDB" id="9757947at2"/>
<evidence type="ECO:0000259" key="4">
    <source>
        <dbReference type="PROSITE" id="PS50825"/>
    </source>
</evidence>
<name>A0A3L9YCT7_9FLAO</name>
<evidence type="ECO:0000256" key="3">
    <source>
        <dbReference type="SAM" id="MobiDB-lite"/>
    </source>
</evidence>
<feature type="region of interest" description="Disordered" evidence="3">
    <location>
        <begin position="1"/>
        <end position="24"/>
    </location>
</feature>
<gene>
    <name evidence="5" type="ORF">BXY75_1879</name>
</gene>
<sequence>MRHVDDSTGNPRIERKTKQKAKERIQARGNTNLSFVSSNNFYFGKRMLLIALFLFGIGSVQLKAQEYQELISNPVENTTLQDIQDSAELYFANRDKGKGSGYKQYKRWEYIMERNTSSERKIRNLSKMNWDVYQDVIASSPQSKVASSDWDNLGPITYTNGALGYNGGLGRVNVIGFHPTDASTIYIGTPAGGLWKTTDGGATWTPIADALASIGISGIAVDHATPSTIYVLTGDGDGGDTFSVGVMKSTDSGASWASTGLSASVTTKIRGFKLLMHPTDSDIMFVVTNAGLLKTTDGWASHAIVKPGSFRDIEFKPGDPSIVYAVEKEKFYKSTDTGATWTEITSVLPAGEKRIAIAVSPHDSSHVYYLAGGSDGAGTFKGLYLSVDSGDSFSSKSTTPNILSYETDGTGVVDQSGYDLAMAVNPLDKDNIITGGINIWRSTDGGASHTAITNWSTPTTFEYVHADIHELVYNPLNNVLYCGTDGGISKSTDDGVTWTNIWDGLEIMQFYKIAGIESDPDFIIGGTQDNGTNIYTGTTSVEHIYGADGGDCMIDYTDKETLYYGTQFGNLLKSTNGGDSFTMIKPGGATGKFVTPYAMDATDPSIIYGGYDDVYRSTDKGSSWTNLESDGRNAIAIGVDDPARIYAAKDNVITTSSDTGATWTTVTGPWPTSKHINEIVLDPDDATNVWVGLNEYEAGEKVYESTDAGATWTNVSGSLPNTPVVSLVYQDTGGSPSDALYVGMAVGVYYKSDSTAWTLYNSGLPNVPIYDLEINYATCKLRAGTKGRGLWETTLYGAVRITDVVFTAPTCPGALDATLTVTASCDLCSSIKYTITPTDPTGPSITQIDDGIFVGLASNSYEVTAENSSSTACITSWTENLVVIPSGADTTPPTVSCMDITVLLGPSGMVTIDETDIDAGSTDNCGIDVMNASPDTFDCSAIGTPVTVTLTATDASGNSSTCTALVTVEDDIPPVASCTDTTISLDASGSITISPTDVDSGSSDNCAIDSMTVSPDTFSCTDIGSPIVVTLTVADSSGNSDTCTATVTIEDSTGPDITCPLDQEHEIDIGDLYEVPDYFLTGEAVAVDNCTTTITVTSQSPSAGTMLDIGTYTVTVTAEDDYGNDSLCTFELTVTHFLGVGQNTLENSILIHPNPVNSMLTITNRGQLLLDQIRIYDMLGKLVSETSLINMDTDQIIDVSRLSSGLYIVQITSESSSLIKQLLVE</sequence>
<accession>A0A3L9YCT7</accession>
<keyword evidence="1" id="KW-0732">Signal</keyword>
<dbReference type="Gene3D" id="2.60.40.10">
    <property type="entry name" value="Immunoglobulins"/>
    <property type="match status" value="2"/>
</dbReference>
<dbReference type="SUPFAM" id="SSF110296">
    <property type="entry name" value="Oligoxyloglucan reducing end-specific cellobiohydrolase"/>
    <property type="match status" value="3"/>
</dbReference>
<feature type="domain" description="HYR" evidence="4">
    <location>
        <begin position="1050"/>
        <end position="1136"/>
    </location>
</feature>
<dbReference type="InterPro" id="IPR003410">
    <property type="entry name" value="HYR_dom"/>
</dbReference>
<dbReference type="InterPro" id="IPR026444">
    <property type="entry name" value="Secre_tail"/>
</dbReference>
<dbReference type="AlphaFoldDB" id="A0A3L9YCT7"/>
<dbReference type="Pfam" id="PF02494">
    <property type="entry name" value="HYR"/>
    <property type="match status" value="2"/>
</dbReference>
<comment type="caution">
    <text evidence="5">The sequence shown here is derived from an EMBL/GenBank/DDBJ whole genome shotgun (WGS) entry which is preliminary data.</text>
</comment>
<dbReference type="RefSeq" id="WP_121907458.1">
    <property type="nucleotide sequence ID" value="NZ_REFC01000013.1"/>
</dbReference>
<evidence type="ECO:0000313" key="5">
    <source>
        <dbReference type="EMBL" id="RMA58506.1"/>
    </source>
</evidence>
<dbReference type="InterPro" id="IPR031778">
    <property type="entry name" value="Sortilin_N"/>
</dbReference>
<dbReference type="EMBL" id="REFC01000013">
    <property type="protein sequence ID" value="RMA58506.1"/>
    <property type="molecule type" value="Genomic_DNA"/>
</dbReference>
<dbReference type="Proteomes" id="UP000271339">
    <property type="component" value="Unassembled WGS sequence"/>
</dbReference>
<dbReference type="PANTHER" id="PTHR43739:SF5">
    <property type="entry name" value="EXO-ALPHA-SIALIDASE"/>
    <property type="match status" value="1"/>
</dbReference>
<dbReference type="InterPro" id="IPR013783">
    <property type="entry name" value="Ig-like_fold"/>
</dbReference>
<keyword evidence="2" id="KW-0677">Repeat</keyword>
<protein>
    <submittedName>
        <fullName evidence="5">Putative secreted protein (Por secretion system target)</fullName>
    </submittedName>
</protein>
<evidence type="ECO:0000256" key="2">
    <source>
        <dbReference type="ARBA" id="ARBA00022737"/>
    </source>
</evidence>
<evidence type="ECO:0000313" key="6">
    <source>
        <dbReference type="Proteomes" id="UP000271339"/>
    </source>
</evidence>
<dbReference type="PANTHER" id="PTHR43739">
    <property type="entry name" value="XYLOGLUCANASE (EUROFUNG)"/>
    <property type="match status" value="1"/>
</dbReference>
<dbReference type="InterPro" id="IPR052025">
    <property type="entry name" value="Xyloglucanase_GH74"/>
</dbReference>
<dbReference type="PROSITE" id="PS50825">
    <property type="entry name" value="HYR"/>
    <property type="match status" value="2"/>
</dbReference>
<dbReference type="NCBIfam" id="TIGR04183">
    <property type="entry name" value="Por_Secre_tail"/>
    <property type="match status" value="1"/>
</dbReference>
<dbReference type="InterPro" id="IPR015943">
    <property type="entry name" value="WD40/YVTN_repeat-like_dom_sf"/>
</dbReference>
<dbReference type="CDD" id="cd15482">
    <property type="entry name" value="Sialidase_non-viral"/>
    <property type="match status" value="1"/>
</dbReference>
<organism evidence="5 6">
    <name type="scientific">Ulvibacter antarcticus</name>
    <dbReference type="NCBI Taxonomy" id="442714"/>
    <lineage>
        <taxon>Bacteria</taxon>
        <taxon>Pseudomonadati</taxon>
        <taxon>Bacteroidota</taxon>
        <taxon>Flavobacteriia</taxon>
        <taxon>Flavobacteriales</taxon>
        <taxon>Flavobacteriaceae</taxon>
        <taxon>Ulvibacter</taxon>
    </lineage>
</organism>
<proteinExistence type="predicted"/>